<comment type="caution">
    <text evidence="1">The sequence shown here is derived from an EMBL/GenBank/DDBJ whole genome shotgun (WGS) entry which is preliminary data.</text>
</comment>
<protein>
    <submittedName>
        <fullName evidence="1">Putative phiE125 gp8 family phage protein</fullName>
    </submittedName>
</protein>
<dbReference type="NCBIfam" id="TIGR02215">
    <property type="entry name" value="phage_chp_gp8"/>
    <property type="match status" value="1"/>
</dbReference>
<dbReference type="Pfam" id="PF05135">
    <property type="entry name" value="Phage_connect_1"/>
    <property type="match status" value="1"/>
</dbReference>
<dbReference type="AlphaFoldDB" id="A0A4R6RAR3"/>
<proteinExistence type="predicted"/>
<dbReference type="Gene3D" id="1.10.3230.30">
    <property type="entry name" value="Phage gp6-like head-tail connector protein"/>
    <property type="match status" value="1"/>
</dbReference>
<dbReference type="Proteomes" id="UP000294547">
    <property type="component" value="Unassembled WGS sequence"/>
</dbReference>
<evidence type="ECO:0000313" key="1">
    <source>
        <dbReference type="EMBL" id="TDP83221.1"/>
    </source>
</evidence>
<name>A0A4R6RAR3_9HYPH</name>
<dbReference type="OrthoDB" id="7597216at2"/>
<dbReference type="InterPro" id="IPR021146">
    <property type="entry name" value="Phage_gp6-like_head-tail"/>
</dbReference>
<dbReference type="InterPro" id="IPR011738">
    <property type="entry name" value="Phage_CHP"/>
</dbReference>
<sequence>MGLTLLAAPASEPVTLADLKAHLRIDGDHEDTVLTTLAVVARATVERLSGRALIAQTWRWTFDRLPTGGRVALPIAPVIAVPSVRVAAADGTMVAVPGADMVLDLVGEPARLAFKGVPPHPGVPIAGIEVEILAGYGPDADAVPPQLVHAVRLLTAHWYAMRGDGAASTVPDDVAALIAGHRRPRLVA</sequence>
<dbReference type="RefSeq" id="WP_126537981.1">
    <property type="nucleotide sequence ID" value="NZ_BSPM01000009.1"/>
</dbReference>
<gene>
    <name evidence="1" type="ORF">EDD54_3180</name>
</gene>
<dbReference type="EMBL" id="SNXY01000009">
    <property type="protein sequence ID" value="TDP83221.1"/>
    <property type="molecule type" value="Genomic_DNA"/>
</dbReference>
<organism evidence="1 2">
    <name type="scientific">Oharaeibacter diazotrophicus</name>
    <dbReference type="NCBI Taxonomy" id="1920512"/>
    <lineage>
        <taxon>Bacteria</taxon>
        <taxon>Pseudomonadati</taxon>
        <taxon>Pseudomonadota</taxon>
        <taxon>Alphaproteobacteria</taxon>
        <taxon>Hyphomicrobiales</taxon>
        <taxon>Pleomorphomonadaceae</taxon>
        <taxon>Oharaeibacter</taxon>
    </lineage>
</organism>
<keyword evidence="2" id="KW-1185">Reference proteome</keyword>
<reference evidence="1 2" key="1">
    <citation type="submission" date="2019-03" db="EMBL/GenBank/DDBJ databases">
        <title>Genomic Encyclopedia of Type Strains, Phase IV (KMG-IV): sequencing the most valuable type-strain genomes for metagenomic binning, comparative biology and taxonomic classification.</title>
        <authorList>
            <person name="Goeker M."/>
        </authorList>
    </citation>
    <scope>NUCLEOTIDE SEQUENCE [LARGE SCALE GENOMIC DNA]</scope>
    <source>
        <strain evidence="1 2">DSM 102969</strain>
    </source>
</reference>
<evidence type="ECO:0000313" key="2">
    <source>
        <dbReference type="Proteomes" id="UP000294547"/>
    </source>
</evidence>
<dbReference type="CDD" id="cd08054">
    <property type="entry name" value="gp6"/>
    <property type="match status" value="1"/>
</dbReference>
<accession>A0A4R6RAR3</accession>